<feature type="compositionally biased region" description="Basic and acidic residues" evidence="1">
    <location>
        <begin position="28"/>
        <end position="53"/>
    </location>
</feature>
<sequence>MTDNSDRRDDVKSEDEISNVDLQFMGQTDEKRELDAAVRAESRVARDAEHMSKIDVMSAQSMDASDPPSTNMGDAERDDSDNKTTTDRGIGAEGTGQ</sequence>
<evidence type="ECO:0000313" key="2">
    <source>
        <dbReference type="EMBL" id="SEJ27505.1"/>
    </source>
</evidence>
<protein>
    <recommendedName>
        <fullName evidence="4">M-like protein</fullName>
    </recommendedName>
</protein>
<organism evidence="2 3">
    <name type="scientific">Deinococcus reticulitermitis</name>
    <dbReference type="NCBI Taxonomy" id="856736"/>
    <lineage>
        <taxon>Bacteria</taxon>
        <taxon>Thermotogati</taxon>
        <taxon>Deinococcota</taxon>
        <taxon>Deinococci</taxon>
        <taxon>Deinococcales</taxon>
        <taxon>Deinococcaceae</taxon>
        <taxon>Deinococcus</taxon>
    </lineage>
</organism>
<dbReference type="RefSeq" id="WP_092264160.1">
    <property type="nucleotide sequence ID" value="NZ_FNZA01000005.1"/>
</dbReference>
<reference evidence="3" key="1">
    <citation type="submission" date="2016-10" db="EMBL/GenBank/DDBJ databases">
        <authorList>
            <person name="Varghese N."/>
            <person name="Submissions S."/>
        </authorList>
    </citation>
    <scope>NUCLEOTIDE SEQUENCE [LARGE SCALE GENOMIC DNA]</scope>
    <source>
        <strain evidence="3">CGMCC 1.10218</strain>
    </source>
</reference>
<gene>
    <name evidence="2" type="ORF">SAMN04488058_105183</name>
</gene>
<evidence type="ECO:0000256" key="1">
    <source>
        <dbReference type="SAM" id="MobiDB-lite"/>
    </source>
</evidence>
<dbReference type="AlphaFoldDB" id="A0A1H6XSG1"/>
<dbReference type="STRING" id="856736.SAMN04488058_105183"/>
<accession>A0A1H6XSG1</accession>
<dbReference type="Proteomes" id="UP000199223">
    <property type="component" value="Unassembled WGS sequence"/>
</dbReference>
<dbReference type="EMBL" id="FNZA01000005">
    <property type="protein sequence ID" value="SEJ27505.1"/>
    <property type="molecule type" value="Genomic_DNA"/>
</dbReference>
<feature type="compositionally biased region" description="Polar residues" evidence="1">
    <location>
        <begin position="58"/>
        <end position="72"/>
    </location>
</feature>
<dbReference type="OrthoDB" id="71522at2"/>
<feature type="compositionally biased region" description="Basic and acidic residues" evidence="1">
    <location>
        <begin position="1"/>
        <end position="15"/>
    </location>
</feature>
<keyword evidence="3" id="KW-1185">Reference proteome</keyword>
<name>A0A1H6XSG1_9DEIO</name>
<evidence type="ECO:0008006" key="4">
    <source>
        <dbReference type="Google" id="ProtNLM"/>
    </source>
</evidence>
<proteinExistence type="predicted"/>
<evidence type="ECO:0000313" key="3">
    <source>
        <dbReference type="Proteomes" id="UP000199223"/>
    </source>
</evidence>
<feature type="region of interest" description="Disordered" evidence="1">
    <location>
        <begin position="1"/>
        <end position="97"/>
    </location>
</feature>